<evidence type="ECO:0000256" key="1">
    <source>
        <dbReference type="SAM" id="Coils"/>
    </source>
</evidence>
<dbReference type="EMBL" id="JBEDNZ010000007">
    <property type="protein sequence ID" value="KAL0840033.1"/>
    <property type="molecule type" value="Genomic_DNA"/>
</dbReference>
<dbReference type="PANTHER" id="PTHR11505">
    <property type="entry name" value="L1 TRANSPOSABLE ELEMENT-RELATED"/>
    <property type="match status" value="1"/>
</dbReference>
<proteinExistence type="predicted"/>
<feature type="coiled-coil region" evidence="1">
    <location>
        <begin position="157"/>
        <end position="191"/>
    </location>
</feature>
<comment type="caution">
    <text evidence="3">The sequence shown here is derived from an EMBL/GenBank/DDBJ whole genome shotgun (WGS) entry which is preliminary data.</text>
</comment>
<dbReference type="Proteomes" id="UP001549921">
    <property type="component" value="Unassembled WGS sequence"/>
</dbReference>
<dbReference type="InterPro" id="IPR013083">
    <property type="entry name" value="Znf_RING/FYVE/PHD"/>
</dbReference>
<dbReference type="SUPFAM" id="SSF57903">
    <property type="entry name" value="FYVE/PHD zinc finger"/>
    <property type="match status" value="1"/>
</dbReference>
<dbReference type="InterPro" id="IPR057251">
    <property type="entry name" value="FP_C"/>
</dbReference>
<evidence type="ECO:0000313" key="4">
    <source>
        <dbReference type="Proteomes" id="UP001549921"/>
    </source>
</evidence>
<name>A0ABD0T9H2_LOXSC</name>
<dbReference type="InterPro" id="IPR011011">
    <property type="entry name" value="Znf_FYVE_PHD"/>
</dbReference>
<sequence>MSPPINACAGCQSAIVARQYIKCSSCGLRFDLDCANLPLKRYQLMTAESRQCWKCPACRSAEPKKDNSNTPIRPAAQVPHELGNVTVRSVDKPDDLPEPAGTVTHTDMRTIIREEISNALNSMLKVTIAEVVSEKFQSLNDSISSIEASLNFINSQYEQMKTTLAEKVDTINQLQKQNESLVSTVKDLSQRVGDIEQQMRVNNVEINGIPEHSNENLTITLAQLGKTVEYPLDSNDILLATRVAKLQKDSPRPRTVIARFRSRAIRDGLIAAVSKFNKANAADKLSSTHLGCGGPRVPVFVSEHLSLSNKRLHAAARLKAKDFHYKFVWIRDGRIYVRKNETSQALYIRNTDSLQLIK</sequence>
<evidence type="ECO:0000259" key="2">
    <source>
        <dbReference type="Pfam" id="PF25298"/>
    </source>
</evidence>
<organism evidence="3 4">
    <name type="scientific">Loxostege sticticalis</name>
    <name type="common">Beet webworm moth</name>
    <dbReference type="NCBI Taxonomy" id="481309"/>
    <lineage>
        <taxon>Eukaryota</taxon>
        <taxon>Metazoa</taxon>
        <taxon>Ecdysozoa</taxon>
        <taxon>Arthropoda</taxon>
        <taxon>Hexapoda</taxon>
        <taxon>Insecta</taxon>
        <taxon>Pterygota</taxon>
        <taxon>Neoptera</taxon>
        <taxon>Endopterygota</taxon>
        <taxon>Lepidoptera</taxon>
        <taxon>Glossata</taxon>
        <taxon>Ditrysia</taxon>
        <taxon>Pyraloidea</taxon>
        <taxon>Crambidae</taxon>
        <taxon>Pyraustinae</taxon>
        <taxon>Loxostege</taxon>
    </lineage>
</organism>
<evidence type="ECO:0000313" key="3">
    <source>
        <dbReference type="EMBL" id="KAL0840033.1"/>
    </source>
</evidence>
<dbReference type="InterPro" id="IPR004244">
    <property type="entry name" value="Transposase_22"/>
</dbReference>
<dbReference type="AlphaFoldDB" id="A0ABD0T9H2"/>
<accession>A0ABD0T9H2</accession>
<reference evidence="3 4" key="1">
    <citation type="submission" date="2024-06" db="EMBL/GenBank/DDBJ databases">
        <title>A chromosome-level genome assembly of beet webworm, Loxostege sticticalis.</title>
        <authorList>
            <person name="Zhang Y."/>
        </authorList>
    </citation>
    <scope>NUCLEOTIDE SEQUENCE [LARGE SCALE GENOMIC DNA]</scope>
    <source>
        <strain evidence="3">AQ028</strain>
        <tissue evidence="3">Male pupae</tissue>
    </source>
</reference>
<gene>
    <name evidence="3" type="ORF">ABMA28_015357</name>
</gene>
<protein>
    <recommendedName>
        <fullName evidence="2">FP protein C-terminal domain-containing protein</fullName>
    </recommendedName>
</protein>
<feature type="domain" description="FP protein C-terminal" evidence="2">
    <location>
        <begin position="308"/>
        <end position="357"/>
    </location>
</feature>
<dbReference type="Pfam" id="PF25298">
    <property type="entry name" value="Baculo_FP_2nd"/>
    <property type="match status" value="1"/>
</dbReference>
<dbReference type="Gene3D" id="3.30.40.10">
    <property type="entry name" value="Zinc/RING finger domain, C3HC4 (zinc finger)"/>
    <property type="match status" value="1"/>
</dbReference>
<keyword evidence="1" id="KW-0175">Coiled coil</keyword>